<protein>
    <recommendedName>
        <fullName evidence="17">Phosphatidylglycerophosphatase and protein-tyrosine phosphatase 1</fullName>
        <ecNumber evidence="11">3.1.3.27</ecNumber>
    </recommendedName>
</protein>
<comment type="catalytic activity">
    <reaction evidence="12">
        <text>a 1,2-diacyl-sn-glycero-3-phospho-(1'-sn-glycero-3'-phosphate) + H2O = a 1,2-diacyl-sn-glycero-3-phospho-(1'-sn-glycerol) + phosphate</text>
        <dbReference type="Rhea" id="RHEA:33751"/>
        <dbReference type="ChEBI" id="CHEBI:15377"/>
        <dbReference type="ChEBI" id="CHEBI:43474"/>
        <dbReference type="ChEBI" id="CHEBI:60110"/>
        <dbReference type="ChEBI" id="CHEBI:64716"/>
        <dbReference type="EC" id="3.1.3.27"/>
    </reaction>
    <physiologicalReaction direction="left-to-right" evidence="12">
        <dbReference type="Rhea" id="RHEA:33752"/>
    </physiologicalReaction>
</comment>
<keyword evidence="8" id="KW-0594">Phospholipid biosynthesis</keyword>
<dbReference type="InterPro" id="IPR042165">
    <property type="entry name" value="PTPMT1"/>
</dbReference>
<dbReference type="GO" id="GO:0004721">
    <property type="term" value="F:phosphoprotein phosphatase activity"/>
    <property type="evidence" value="ECO:0007669"/>
    <property type="project" value="UniProtKB-KW"/>
</dbReference>
<dbReference type="InterPro" id="IPR000340">
    <property type="entry name" value="Dual-sp_phosphatase_cat-dom"/>
</dbReference>
<dbReference type="SMART" id="SM00195">
    <property type="entry name" value="DSPc"/>
    <property type="match status" value="1"/>
</dbReference>
<comment type="pathway">
    <text evidence="2">Lipid metabolism.</text>
</comment>
<keyword evidence="4" id="KW-0378">Hydrolase</keyword>
<dbReference type="Gene3D" id="3.90.190.10">
    <property type="entry name" value="Protein tyrosine phosphatase superfamily"/>
    <property type="match status" value="1"/>
</dbReference>
<comment type="catalytic activity">
    <reaction evidence="15">
        <text>1,2-di-(9Z-octadecenoyl)-sn-glycero-3-phospho-(1'-sn-glycerol-3'-phosphate) + H2O = 1,2-di-(9Z-octadecenoyl)-sn-glycero-3-phospho-(1'-sn-glycerol) + phosphate</text>
        <dbReference type="Rhea" id="RHEA:42304"/>
        <dbReference type="ChEBI" id="CHEBI:15377"/>
        <dbReference type="ChEBI" id="CHEBI:43474"/>
        <dbReference type="ChEBI" id="CHEBI:75163"/>
        <dbReference type="ChEBI" id="CHEBI:78907"/>
    </reaction>
    <physiologicalReaction direction="left-to-right" evidence="15">
        <dbReference type="Rhea" id="RHEA:42305"/>
    </physiologicalReaction>
</comment>
<comment type="caution">
    <text evidence="20">The sequence shown here is derived from an EMBL/GenBank/DDBJ whole genome shotgun (WGS) entry which is preliminary data.</text>
</comment>
<dbReference type="PROSITE" id="PS50056">
    <property type="entry name" value="TYR_PHOSPHATASE_2"/>
    <property type="match status" value="1"/>
</dbReference>
<evidence type="ECO:0000256" key="17">
    <source>
        <dbReference type="ARBA" id="ARBA00069309"/>
    </source>
</evidence>
<evidence type="ECO:0000256" key="14">
    <source>
        <dbReference type="ARBA" id="ARBA00052505"/>
    </source>
</evidence>
<evidence type="ECO:0000256" key="1">
    <source>
        <dbReference type="ARBA" id="ARBA00004370"/>
    </source>
</evidence>
<dbReference type="InterPro" id="IPR000387">
    <property type="entry name" value="Tyr_Pase_dom"/>
</dbReference>
<dbReference type="FunFam" id="3.90.190.10:FF:000060">
    <property type="entry name" value="Phosphatidylglycerophosphatase and protein-tyrosine phosphatase 1"/>
    <property type="match status" value="1"/>
</dbReference>
<evidence type="ECO:0000256" key="2">
    <source>
        <dbReference type="ARBA" id="ARBA00005189"/>
    </source>
</evidence>
<dbReference type="OrthoDB" id="273181at2759"/>
<dbReference type="PANTHER" id="PTHR46712:SF1">
    <property type="entry name" value="PHOSPHATIDYLGLYCEROPHOSPHATASE AND PROTEIN-TYROSINE PHOSPHATASE 1"/>
    <property type="match status" value="1"/>
</dbReference>
<evidence type="ECO:0000256" key="13">
    <source>
        <dbReference type="ARBA" id="ARBA00051818"/>
    </source>
</evidence>
<gene>
    <name evidence="20" type="ORF">BSL78_18512</name>
</gene>
<keyword evidence="7" id="KW-0472">Membrane</keyword>
<feature type="domain" description="Tyrosine-protein phosphatase" evidence="18">
    <location>
        <begin position="89"/>
        <end position="240"/>
    </location>
</feature>
<dbReference type="GO" id="GO:0008962">
    <property type="term" value="F:phosphatidylglycerophosphatase activity"/>
    <property type="evidence" value="ECO:0007669"/>
    <property type="project" value="UniProtKB-EC"/>
</dbReference>
<keyword evidence="21" id="KW-1185">Reference proteome</keyword>
<dbReference type="EMBL" id="MRZV01000765">
    <property type="protein sequence ID" value="PIK44631.1"/>
    <property type="molecule type" value="Genomic_DNA"/>
</dbReference>
<evidence type="ECO:0000313" key="20">
    <source>
        <dbReference type="EMBL" id="PIK44631.1"/>
    </source>
</evidence>
<evidence type="ECO:0000256" key="5">
    <source>
        <dbReference type="ARBA" id="ARBA00022912"/>
    </source>
</evidence>
<evidence type="ECO:0000259" key="18">
    <source>
        <dbReference type="PROSITE" id="PS50054"/>
    </source>
</evidence>
<evidence type="ECO:0000256" key="7">
    <source>
        <dbReference type="ARBA" id="ARBA00023136"/>
    </source>
</evidence>
<dbReference type="InterPro" id="IPR029021">
    <property type="entry name" value="Prot-tyrosine_phosphatase-like"/>
</dbReference>
<evidence type="ECO:0000259" key="19">
    <source>
        <dbReference type="PROSITE" id="PS50056"/>
    </source>
</evidence>
<dbReference type="GO" id="GO:0016020">
    <property type="term" value="C:membrane"/>
    <property type="evidence" value="ECO:0007669"/>
    <property type="project" value="UniProtKB-SubCell"/>
</dbReference>
<dbReference type="AlphaFoldDB" id="A0A2G8K9E5"/>
<evidence type="ECO:0000313" key="21">
    <source>
        <dbReference type="Proteomes" id="UP000230750"/>
    </source>
</evidence>
<comment type="catalytic activity">
    <reaction evidence="14">
        <text>1,2-dibutyryl-sn-glycero-3-phospho-(1D-myo-inositol-5-phosphate) + H2O = 1,2-dibutyryl-sn-glycero-3-phospho-(1D-myo-inositol) + phosphate</text>
        <dbReference type="Rhea" id="RHEA:42584"/>
        <dbReference type="ChEBI" id="CHEBI:15377"/>
        <dbReference type="ChEBI" id="CHEBI:43474"/>
        <dbReference type="ChEBI" id="CHEBI:82605"/>
        <dbReference type="ChEBI" id="CHEBI:82606"/>
    </reaction>
    <physiologicalReaction direction="left-to-right" evidence="14">
        <dbReference type="Rhea" id="RHEA:42585"/>
    </physiologicalReaction>
</comment>
<evidence type="ECO:0000256" key="8">
    <source>
        <dbReference type="ARBA" id="ARBA00023209"/>
    </source>
</evidence>
<dbReference type="PANTHER" id="PTHR46712">
    <property type="entry name" value="PHOSPHATIDYLGLYCEROPHOSPHATASE AND PROTEIN-TYROSINE PHOSPHATASE 1"/>
    <property type="match status" value="1"/>
</dbReference>
<comment type="catalytic activity">
    <reaction evidence="13">
        <text>a 1-acyl-2-hexanoyl-sn-glycero-3-phospho-(1D-myo-inositol-5-phosphate) + H2O = a 1-acyl-2-hexanoyl-sn-glycero-3-phospho-(1D-myo-inositol) + phosphate</text>
        <dbReference type="Rhea" id="RHEA:42320"/>
        <dbReference type="ChEBI" id="CHEBI:15377"/>
        <dbReference type="ChEBI" id="CHEBI:43474"/>
        <dbReference type="ChEBI" id="CHEBI:78930"/>
        <dbReference type="ChEBI" id="CHEBI:78931"/>
    </reaction>
    <physiologicalReaction direction="left-to-right" evidence="13">
        <dbReference type="Rhea" id="RHEA:42321"/>
    </physiologicalReaction>
</comment>
<sequence length="258" mass="30070">MMLCQVLSYPEIDTFVDKLTVSLHPLTLDAVCYALSSDRSGPREKWYHVEVTLVIFRENTFLPLYFKMGGFYPSLFYNVVMSKVSSRNWYDRMDENIIVGAMPFKSDVEKLMKDENVKAVISLCEGHEHKRFVARKEDWIMQAVDYLSLPTVDYSSPSMENIDTGIEFMKKHAEQDSTVYVHCKAGRTRSVTLVGCYLIQKRKWTPSNSKNFLEDKRPHVVLQDLHFRAMYRYYDKNILKAKREKGKEGSNEDLNASQ</sequence>
<evidence type="ECO:0000256" key="11">
    <source>
        <dbReference type="ARBA" id="ARBA00024224"/>
    </source>
</evidence>
<evidence type="ECO:0000256" key="16">
    <source>
        <dbReference type="ARBA" id="ARBA00052780"/>
    </source>
</evidence>
<keyword evidence="5" id="KW-0904">Protein phosphatase</keyword>
<evidence type="ECO:0000256" key="4">
    <source>
        <dbReference type="ARBA" id="ARBA00022801"/>
    </source>
</evidence>
<dbReference type="SUPFAM" id="SSF52799">
    <property type="entry name" value="(Phosphotyrosine protein) phosphatases II"/>
    <property type="match status" value="1"/>
</dbReference>
<dbReference type="GO" id="GO:0004439">
    <property type="term" value="F:phosphatidylinositol-4,5-bisphosphate 5-phosphatase activity"/>
    <property type="evidence" value="ECO:0007669"/>
    <property type="project" value="TreeGrafter"/>
</dbReference>
<evidence type="ECO:0000256" key="15">
    <source>
        <dbReference type="ARBA" id="ARBA00052632"/>
    </source>
</evidence>
<keyword evidence="3" id="KW-0444">Lipid biosynthesis</keyword>
<keyword evidence="9" id="KW-1208">Phospholipid metabolism</keyword>
<evidence type="ECO:0000256" key="12">
    <source>
        <dbReference type="ARBA" id="ARBA00050944"/>
    </source>
</evidence>
<accession>A0A2G8K9E5</accession>
<evidence type="ECO:0000256" key="9">
    <source>
        <dbReference type="ARBA" id="ARBA00023264"/>
    </source>
</evidence>
<comment type="pathway">
    <text evidence="10">Phospholipid metabolism; phosphatidylglycerol biosynthesis; phosphatidylglycerol from CDP-diacylglycerol: step 2/2.</text>
</comment>
<dbReference type="Pfam" id="PF00782">
    <property type="entry name" value="DSPc"/>
    <property type="match status" value="1"/>
</dbReference>
<comment type="catalytic activity">
    <reaction evidence="16">
        <text>1,2-dioctanoyl-sn-glycero-3-phospho-(1D-myo-inositol-5-phosphate) + H2O = 1,2-dioctanoyl-sn-glycero-3-phospho-(1D-myo-inositol) + phosphate</text>
        <dbReference type="Rhea" id="RHEA:42308"/>
        <dbReference type="ChEBI" id="CHEBI:15377"/>
        <dbReference type="ChEBI" id="CHEBI:43474"/>
        <dbReference type="ChEBI" id="CHEBI:65221"/>
        <dbReference type="ChEBI" id="CHEBI:78911"/>
    </reaction>
    <physiologicalReaction direction="left-to-right" evidence="16">
        <dbReference type="Rhea" id="RHEA:42309"/>
    </physiologicalReaction>
</comment>
<evidence type="ECO:0000256" key="6">
    <source>
        <dbReference type="ARBA" id="ARBA00023098"/>
    </source>
</evidence>
<dbReference type="STRING" id="307972.A0A2G8K9E5"/>
<keyword evidence="6" id="KW-0443">Lipid metabolism</keyword>
<dbReference type="InterPro" id="IPR020422">
    <property type="entry name" value="TYR_PHOSPHATASE_DUAL_dom"/>
</dbReference>
<feature type="domain" description="Tyrosine specific protein phosphatases" evidence="19">
    <location>
        <begin position="160"/>
        <end position="228"/>
    </location>
</feature>
<comment type="subcellular location">
    <subcellularLocation>
        <location evidence="1">Membrane</location>
    </subcellularLocation>
</comment>
<dbReference type="Proteomes" id="UP000230750">
    <property type="component" value="Unassembled WGS sequence"/>
</dbReference>
<dbReference type="EC" id="3.1.3.27" evidence="11"/>
<name>A0A2G8K9E5_STIJA</name>
<organism evidence="20 21">
    <name type="scientific">Stichopus japonicus</name>
    <name type="common">Sea cucumber</name>
    <dbReference type="NCBI Taxonomy" id="307972"/>
    <lineage>
        <taxon>Eukaryota</taxon>
        <taxon>Metazoa</taxon>
        <taxon>Echinodermata</taxon>
        <taxon>Eleutherozoa</taxon>
        <taxon>Echinozoa</taxon>
        <taxon>Holothuroidea</taxon>
        <taxon>Aspidochirotacea</taxon>
        <taxon>Aspidochirotida</taxon>
        <taxon>Stichopodidae</taxon>
        <taxon>Apostichopus</taxon>
    </lineage>
</organism>
<evidence type="ECO:0000256" key="3">
    <source>
        <dbReference type="ARBA" id="ARBA00022516"/>
    </source>
</evidence>
<reference evidence="20 21" key="1">
    <citation type="journal article" date="2017" name="PLoS Biol.">
        <title>The sea cucumber genome provides insights into morphological evolution and visceral regeneration.</title>
        <authorList>
            <person name="Zhang X."/>
            <person name="Sun L."/>
            <person name="Yuan J."/>
            <person name="Sun Y."/>
            <person name="Gao Y."/>
            <person name="Zhang L."/>
            <person name="Li S."/>
            <person name="Dai H."/>
            <person name="Hamel J.F."/>
            <person name="Liu C."/>
            <person name="Yu Y."/>
            <person name="Liu S."/>
            <person name="Lin W."/>
            <person name="Guo K."/>
            <person name="Jin S."/>
            <person name="Xu P."/>
            <person name="Storey K.B."/>
            <person name="Huan P."/>
            <person name="Zhang T."/>
            <person name="Zhou Y."/>
            <person name="Zhang J."/>
            <person name="Lin C."/>
            <person name="Li X."/>
            <person name="Xing L."/>
            <person name="Huo D."/>
            <person name="Sun M."/>
            <person name="Wang L."/>
            <person name="Mercier A."/>
            <person name="Li F."/>
            <person name="Yang H."/>
            <person name="Xiang J."/>
        </authorList>
    </citation>
    <scope>NUCLEOTIDE SEQUENCE [LARGE SCALE GENOMIC DNA]</scope>
    <source>
        <strain evidence="20">Shaxun</strain>
        <tissue evidence="20">Muscle</tissue>
    </source>
</reference>
<dbReference type="GO" id="GO:0005737">
    <property type="term" value="C:cytoplasm"/>
    <property type="evidence" value="ECO:0007669"/>
    <property type="project" value="UniProtKB-ARBA"/>
</dbReference>
<evidence type="ECO:0000256" key="10">
    <source>
        <dbReference type="ARBA" id="ARBA00024192"/>
    </source>
</evidence>
<dbReference type="PROSITE" id="PS50054">
    <property type="entry name" value="TYR_PHOSPHATASE_DUAL"/>
    <property type="match status" value="1"/>
</dbReference>
<proteinExistence type="predicted"/>
<dbReference type="GO" id="GO:0008654">
    <property type="term" value="P:phospholipid biosynthetic process"/>
    <property type="evidence" value="ECO:0007669"/>
    <property type="project" value="UniProtKB-KW"/>
</dbReference>